<reference evidence="1 2" key="1">
    <citation type="submission" date="2013-08" db="EMBL/GenBank/DDBJ databases">
        <title>Genome sequencing of Cellulomonas bogoriensis 69B4.</title>
        <authorList>
            <person name="Chen F."/>
            <person name="Li Y."/>
            <person name="Wang G."/>
        </authorList>
    </citation>
    <scope>NUCLEOTIDE SEQUENCE [LARGE SCALE GENOMIC DNA]</scope>
    <source>
        <strain evidence="1 2">69B4</strain>
    </source>
</reference>
<gene>
    <name evidence="1" type="ORF">N869_08030</name>
</gene>
<keyword evidence="2" id="KW-1185">Reference proteome</keyword>
<proteinExistence type="predicted"/>
<feature type="non-terminal residue" evidence="1">
    <location>
        <position position="164"/>
    </location>
</feature>
<comment type="caution">
    <text evidence="1">The sequence shown here is derived from an EMBL/GenBank/DDBJ whole genome shotgun (WGS) entry which is preliminary data.</text>
</comment>
<dbReference type="EMBL" id="AXCZ01000233">
    <property type="protein sequence ID" value="KGM08931.1"/>
    <property type="molecule type" value="Genomic_DNA"/>
</dbReference>
<organism evidence="1 2">
    <name type="scientific">Cellulomonas bogoriensis 69B4 = DSM 16987</name>
    <dbReference type="NCBI Taxonomy" id="1386082"/>
    <lineage>
        <taxon>Bacteria</taxon>
        <taxon>Bacillati</taxon>
        <taxon>Actinomycetota</taxon>
        <taxon>Actinomycetes</taxon>
        <taxon>Micrococcales</taxon>
        <taxon>Cellulomonadaceae</taxon>
        <taxon>Cellulomonas</taxon>
    </lineage>
</organism>
<sequence length="164" mass="17881">MSHASDDPAPSTLGRLEDQLLGGPRTLTLAQLAERAGTSVERARLFWHTLGLPTSQADAVAYTEVDADVLRALLEVAARYEVSTRTAVSMVRAIGHTTDRLVLWQVEALVEHLSEKYDLDDVSARLALLDRLGVIAPVLEDQLVHAWRRQVAAIAGRFAAEFGA</sequence>
<dbReference type="Proteomes" id="UP000054314">
    <property type="component" value="Unassembled WGS sequence"/>
</dbReference>
<evidence type="ECO:0000313" key="1">
    <source>
        <dbReference type="EMBL" id="KGM08931.1"/>
    </source>
</evidence>
<evidence type="ECO:0000313" key="2">
    <source>
        <dbReference type="Proteomes" id="UP000054314"/>
    </source>
</evidence>
<accession>A0A0A0BLT9</accession>
<name>A0A0A0BLT9_9CELL</name>
<protein>
    <submittedName>
        <fullName evidence="1">Guanylate cyclase</fullName>
    </submittedName>
</protein>
<dbReference type="AlphaFoldDB" id="A0A0A0BLT9"/>